<evidence type="ECO:0000259" key="6">
    <source>
        <dbReference type="PROSITE" id="PS51099"/>
    </source>
</evidence>
<dbReference type="SUPFAM" id="SSF46785">
    <property type="entry name" value="Winged helix' DNA-binding domain"/>
    <property type="match status" value="1"/>
</dbReference>
<dbReference type="InterPro" id="IPR036634">
    <property type="entry name" value="PRD_sf"/>
</dbReference>
<dbReference type="SUPFAM" id="SSF52794">
    <property type="entry name" value="PTS system IIB component-like"/>
    <property type="match status" value="1"/>
</dbReference>
<dbReference type="RefSeq" id="WP_377472529.1">
    <property type="nucleotide sequence ID" value="NZ_JBHLWN010000081.1"/>
</dbReference>
<reference evidence="8 9" key="1">
    <citation type="submission" date="2024-09" db="EMBL/GenBank/DDBJ databases">
        <authorList>
            <person name="Sun Q."/>
            <person name="Mori K."/>
        </authorList>
    </citation>
    <scope>NUCLEOTIDE SEQUENCE [LARGE SCALE GENOMIC DNA]</scope>
    <source>
        <strain evidence="8 9">CCM 7759</strain>
    </source>
</reference>
<dbReference type="PROSITE" id="PS51094">
    <property type="entry name" value="PTS_EIIA_TYPE_2"/>
    <property type="match status" value="1"/>
</dbReference>
<dbReference type="InterPro" id="IPR036388">
    <property type="entry name" value="WH-like_DNA-bd_sf"/>
</dbReference>
<feature type="domain" description="PRD" evidence="7">
    <location>
        <begin position="301"/>
        <end position="406"/>
    </location>
</feature>
<dbReference type="Pfam" id="PF00359">
    <property type="entry name" value="PTS_EIIA_2"/>
    <property type="match status" value="1"/>
</dbReference>
<dbReference type="InterPro" id="IPR016152">
    <property type="entry name" value="PTrfase/Anion_transptr"/>
</dbReference>
<evidence type="ECO:0000256" key="4">
    <source>
        <dbReference type="ARBA" id="ARBA00023163"/>
    </source>
</evidence>
<feature type="domain" description="PTS EIIB type-2" evidence="6">
    <location>
        <begin position="410"/>
        <end position="499"/>
    </location>
</feature>
<feature type="domain" description="PTS EIIA type-2" evidence="5">
    <location>
        <begin position="529"/>
        <end position="676"/>
    </location>
</feature>
<dbReference type="InterPro" id="IPR013196">
    <property type="entry name" value="HTH_11"/>
</dbReference>
<evidence type="ECO:0000256" key="2">
    <source>
        <dbReference type="ARBA" id="ARBA00022737"/>
    </source>
</evidence>
<dbReference type="Gene3D" id="1.10.10.10">
    <property type="entry name" value="Winged helix-like DNA-binding domain superfamily/Winged helix DNA-binding domain"/>
    <property type="match status" value="2"/>
</dbReference>
<dbReference type="InterPro" id="IPR002178">
    <property type="entry name" value="PTS_EIIA_type-2_dom"/>
</dbReference>
<organism evidence="8 9">
    <name type="scientific">Paenibacillus chartarius</name>
    <dbReference type="NCBI Taxonomy" id="747481"/>
    <lineage>
        <taxon>Bacteria</taxon>
        <taxon>Bacillati</taxon>
        <taxon>Bacillota</taxon>
        <taxon>Bacilli</taxon>
        <taxon>Bacillales</taxon>
        <taxon>Paenibacillaceae</taxon>
        <taxon>Paenibacillus</taxon>
    </lineage>
</organism>
<evidence type="ECO:0000256" key="3">
    <source>
        <dbReference type="ARBA" id="ARBA00023015"/>
    </source>
</evidence>
<sequence length="694" mass="77921">MQVKGRQRQILELLLRRRDEMTAGEIAEDIRVSVRTVHRELAELETLLAASGVTLQKKSGRGIQLQAEEPELEALRELLASGETSNYSSAERKVLIVCALLKEPEPVKLFALAHDLGVTVATVSHDLDELESWIERSSLKLVRRRGYGIEITGPESRMRDTIRLLARNHLDDDELFGHTAAAGLYPVKTEVLALMGREHMPAVEEALWNAEEGWLNELSESDYTDLLIRLTVAVNRIRQGKLIERGEEAGAAHEEYGAGSGNWLTRLSEALGIDFPPAETRHLIGLVEQIRNAGPDRLLPEHALTIRELVQRLTERMEAECRVPFGIDRPLREGLVTHLEHAVHRLEEGATIRNPLLALIKRDYEPLFAAVRKTVNATIPDLPVPDEEIGFLVMHFGASVERLKQPGREVRALIVCTSGIGSANMLAVRLGKEFPQIRIVGNSSWFEAPRIPQDSYDFMISTVDLPIEAERYIKLSPLLTKEETDKLRSFIQEVTLKLTPANRPEGPPAAEGSLERLVRLQSYLSGIVSLVGRFEVYELDPSGRTLEDTLREACGRIAHREDGGLHDAEAVVQLLIERQRASSQLIPDTRIALFHTRSESIDRPSFNLFRLTTSLELEPDGSGTIDQLLLMLAPRQLSKESLEILSEISSLLLNEALVSLLETGRPHRIRSYLAQALEEFIIHKKYSVIRRDLR</sequence>
<keyword evidence="1" id="KW-0808">Transferase</keyword>
<dbReference type="SUPFAM" id="SSF63520">
    <property type="entry name" value="PTS-regulatory domain, PRD"/>
    <property type="match status" value="1"/>
</dbReference>
<gene>
    <name evidence="8" type="ORF">ACFFK0_22080</name>
</gene>
<dbReference type="InterPro" id="IPR013011">
    <property type="entry name" value="PTS_EIIB_2"/>
</dbReference>
<keyword evidence="2" id="KW-0677">Repeat</keyword>
<comment type="caution">
    <text evidence="8">The sequence shown here is derived from an EMBL/GenBank/DDBJ whole genome shotgun (WGS) entry which is preliminary data.</text>
</comment>
<dbReference type="PANTHER" id="PTHR30185">
    <property type="entry name" value="CRYPTIC BETA-GLUCOSIDE BGL OPERON ANTITERMINATOR"/>
    <property type="match status" value="1"/>
</dbReference>
<dbReference type="Pfam" id="PF00874">
    <property type="entry name" value="PRD"/>
    <property type="match status" value="1"/>
</dbReference>
<dbReference type="InterPro" id="IPR050661">
    <property type="entry name" value="BglG_antiterminators"/>
</dbReference>
<proteinExistence type="predicted"/>
<dbReference type="Proteomes" id="UP001589776">
    <property type="component" value="Unassembled WGS sequence"/>
</dbReference>
<dbReference type="PROSITE" id="PS51099">
    <property type="entry name" value="PTS_EIIB_TYPE_2"/>
    <property type="match status" value="1"/>
</dbReference>
<dbReference type="SUPFAM" id="SSF55804">
    <property type="entry name" value="Phoshotransferase/anion transport protein"/>
    <property type="match status" value="1"/>
</dbReference>
<dbReference type="PANTHER" id="PTHR30185:SF18">
    <property type="entry name" value="TRANSCRIPTIONAL REGULATOR MTLR"/>
    <property type="match status" value="1"/>
</dbReference>
<dbReference type="PROSITE" id="PS51372">
    <property type="entry name" value="PRD_2"/>
    <property type="match status" value="1"/>
</dbReference>
<dbReference type="Gene3D" id="1.10.1790.10">
    <property type="entry name" value="PRD domain"/>
    <property type="match status" value="1"/>
</dbReference>
<keyword evidence="4" id="KW-0804">Transcription</keyword>
<evidence type="ECO:0000256" key="1">
    <source>
        <dbReference type="ARBA" id="ARBA00022679"/>
    </source>
</evidence>
<dbReference type="Gene3D" id="3.40.930.10">
    <property type="entry name" value="Mannitol-specific EII, Chain A"/>
    <property type="match status" value="1"/>
</dbReference>
<accession>A0ABV6DR22</accession>
<dbReference type="Gene3D" id="3.40.50.2300">
    <property type="match status" value="1"/>
</dbReference>
<protein>
    <submittedName>
        <fullName evidence="8">BglG family transcription antiterminator</fullName>
    </submittedName>
</protein>
<dbReference type="EMBL" id="JBHLWN010000081">
    <property type="protein sequence ID" value="MFC0215089.1"/>
    <property type="molecule type" value="Genomic_DNA"/>
</dbReference>
<keyword evidence="9" id="KW-1185">Reference proteome</keyword>
<name>A0ABV6DR22_9BACL</name>
<evidence type="ECO:0000259" key="5">
    <source>
        <dbReference type="PROSITE" id="PS51094"/>
    </source>
</evidence>
<dbReference type="InterPro" id="IPR036095">
    <property type="entry name" value="PTS_EIIB-like_sf"/>
</dbReference>
<evidence type="ECO:0000313" key="8">
    <source>
        <dbReference type="EMBL" id="MFC0215089.1"/>
    </source>
</evidence>
<dbReference type="InterPro" id="IPR036390">
    <property type="entry name" value="WH_DNA-bd_sf"/>
</dbReference>
<dbReference type="Pfam" id="PF08279">
    <property type="entry name" value="HTH_11"/>
    <property type="match status" value="1"/>
</dbReference>
<evidence type="ECO:0000259" key="7">
    <source>
        <dbReference type="PROSITE" id="PS51372"/>
    </source>
</evidence>
<evidence type="ECO:0000313" key="9">
    <source>
        <dbReference type="Proteomes" id="UP001589776"/>
    </source>
</evidence>
<dbReference type="InterPro" id="IPR011608">
    <property type="entry name" value="PRD"/>
</dbReference>
<dbReference type="CDD" id="cd05568">
    <property type="entry name" value="PTS_IIB_bgl_like"/>
    <property type="match status" value="1"/>
</dbReference>
<keyword evidence="3" id="KW-0805">Transcription regulation</keyword>